<gene>
    <name evidence="1" type="ORF">ACFSCW_00910</name>
</gene>
<sequence>MLEYKVYCLDRQGRIVSRQEFEAAEDAAAIVQARADHPGVDCELWCGARKVALLPAEGEPGLSRSA</sequence>
<evidence type="ECO:0008006" key="3">
    <source>
        <dbReference type="Google" id="ProtNLM"/>
    </source>
</evidence>
<accession>A0ABW4HZY4</accession>
<dbReference type="EMBL" id="JBHUDY010000001">
    <property type="protein sequence ID" value="MFD1610355.1"/>
    <property type="molecule type" value="Genomic_DNA"/>
</dbReference>
<dbReference type="RefSeq" id="WP_380885952.1">
    <property type="nucleotide sequence ID" value="NZ_JBHUDY010000001.1"/>
</dbReference>
<evidence type="ECO:0000313" key="2">
    <source>
        <dbReference type="Proteomes" id="UP001597115"/>
    </source>
</evidence>
<keyword evidence="2" id="KW-1185">Reference proteome</keyword>
<protein>
    <recommendedName>
        <fullName evidence="3">DUF4242 domain-containing protein</fullName>
    </recommendedName>
</protein>
<comment type="caution">
    <text evidence="1">The sequence shown here is derived from an EMBL/GenBank/DDBJ whole genome shotgun (WGS) entry which is preliminary data.</text>
</comment>
<reference evidence="2" key="1">
    <citation type="journal article" date="2019" name="Int. J. Syst. Evol. Microbiol.">
        <title>The Global Catalogue of Microorganisms (GCM) 10K type strain sequencing project: providing services to taxonomists for standard genome sequencing and annotation.</title>
        <authorList>
            <consortium name="The Broad Institute Genomics Platform"/>
            <consortium name="The Broad Institute Genome Sequencing Center for Infectious Disease"/>
            <person name="Wu L."/>
            <person name="Ma J."/>
        </authorList>
    </citation>
    <scope>NUCLEOTIDE SEQUENCE [LARGE SCALE GENOMIC DNA]</scope>
    <source>
        <strain evidence="2">CGMCC 1.16275</strain>
    </source>
</reference>
<evidence type="ECO:0000313" key="1">
    <source>
        <dbReference type="EMBL" id="MFD1610355.1"/>
    </source>
</evidence>
<name>A0ABW4HZY4_9SPHN</name>
<organism evidence="1 2">
    <name type="scientific">Sphingomonas tabacisoli</name>
    <dbReference type="NCBI Taxonomy" id="2249466"/>
    <lineage>
        <taxon>Bacteria</taxon>
        <taxon>Pseudomonadati</taxon>
        <taxon>Pseudomonadota</taxon>
        <taxon>Alphaproteobacteria</taxon>
        <taxon>Sphingomonadales</taxon>
        <taxon>Sphingomonadaceae</taxon>
        <taxon>Sphingomonas</taxon>
    </lineage>
</organism>
<dbReference type="Proteomes" id="UP001597115">
    <property type="component" value="Unassembled WGS sequence"/>
</dbReference>
<proteinExistence type="predicted"/>